<feature type="chain" id="PRO_5009443157" evidence="7">
    <location>
        <begin position="23"/>
        <end position="273"/>
    </location>
</feature>
<dbReference type="Proteomes" id="UP000178776">
    <property type="component" value="Chromosome"/>
</dbReference>
<dbReference type="PANTHER" id="PTHR22726">
    <property type="entry name" value="METALLOENDOPEPTIDASE OMA1"/>
    <property type="match status" value="1"/>
</dbReference>
<keyword evidence="3 6" id="KW-0378">Hydrolase</keyword>
<evidence type="ECO:0000256" key="3">
    <source>
        <dbReference type="ARBA" id="ARBA00022801"/>
    </source>
</evidence>
<dbReference type="GeneID" id="68842448"/>
<dbReference type="Gene3D" id="3.30.2010.10">
    <property type="entry name" value="Metalloproteases ('zincins'), catalytic domain"/>
    <property type="match status" value="1"/>
</dbReference>
<dbReference type="AlphaFoldDB" id="A0A1D9LIL4"/>
<comment type="similarity">
    <text evidence="6">Belongs to the peptidase M48 family.</text>
</comment>
<name>A0A1D9LIL4_9NEIS</name>
<sequence length="273" mass="29347">MAGRRTRWIGGALLAALLAACAQVNTTAGGAVGVNRGQSMLLSSQEVEQMSAKSYAGELQKARAAGRLNTDPALTSRVRRVSQRLIAQTPSFRPDARNWRWEVNVLSTDDMNAYAMAGGKIMVYTGLVRQLKLSDAELAAVIGHEISHALREHTRENMSQAYAQQMGLGLVGALVGLNDSQLKLASLVGDVTLSKPHSRAMESEADIMGLELMARAGYDPNSAVNVWQKMQAAGGGNGMEFLSTHPSGPTRIRDLQAHIPQVWPLYQAAPKKG</sequence>
<keyword evidence="2" id="KW-0479">Metal-binding</keyword>
<keyword evidence="4 6" id="KW-0862">Zinc</keyword>
<dbReference type="GO" id="GO:0004222">
    <property type="term" value="F:metalloendopeptidase activity"/>
    <property type="evidence" value="ECO:0007669"/>
    <property type="project" value="InterPro"/>
</dbReference>
<dbReference type="GO" id="GO:0051603">
    <property type="term" value="P:proteolysis involved in protein catabolic process"/>
    <property type="evidence" value="ECO:0007669"/>
    <property type="project" value="TreeGrafter"/>
</dbReference>
<evidence type="ECO:0000313" key="10">
    <source>
        <dbReference type="Proteomes" id="UP000178776"/>
    </source>
</evidence>
<dbReference type="GO" id="GO:0046872">
    <property type="term" value="F:metal ion binding"/>
    <property type="evidence" value="ECO:0007669"/>
    <property type="project" value="UniProtKB-KW"/>
</dbReference>
<dbReference type="GO" id="GO:0016020">
    <property type="term" value="C:membrane"/>
    <property type="evidence" value="ECO:0007669"/>
    <property type="project" value="TreeGrafter"/>
</dbReference>
<evidence type="ECO:0000313" key="9">
    <source>
        <dbReference type="EMBL" id="AOZ51116.1"/>
    </source>
</evidence>
<organism evidence="9 10">
    <name type="scientific">Chromobacterium vaccinii</name>
    <dbReference type="NCBI Taxonomy" id="1108595"/>
    <lineage>
        <taxon>Bacteria</taxon>
        <taxon>Pseudomonadati</taxon>
        <taxon>Pseudomonadota</taxon>
        <taxon>Betaproteobacteria</taxon>
        <taxon>Neisseriales</taxon>
        <taxon>Chromobacteriaceae</taxon>
        <taxon>Chromobacterium</taxon>
    </lineage>
</organism>
<keyword evidence="1 6" id="KW-0645">Protease</keyword>
<evidence type="ECO:0000256" key="6">
    <source>
        <dbReference type="RuleBase" id="RU003983"/>
    </source>
</evidence>
<dbReference type="InterPro" id="IPR001915">
    <property type="entry name" value="Peptidase_M48"/>
</dbReference>
<reference evidence="9 10" key="1">
    <citation type="submission" date="2016-10" db="EMBL/GenBank/DDBJ databases">
        <title>Chromobacterium muskegensis sp. nov., an insecticidal bacterium isolated from Sphagnum bogs.</title>
        <authorList>
            <person name="Sparks M.E."/>
            <person name="Blackburn M.B."/>
            <person name="Gundersen-Rindal D.E."/>
            <person name="Mitchell A."/>
            <person name="Farrar R."/>
            <person name="Kuhar D."/>
        </authorList>
    </citation>
    <scope>NUCLEOTIDE SEQUENCE [LARGE SCALE GENOMIC DNA]</scope>
    <source>
        <strain evidence="9 10">21-1</strain>
    </source>
</reference>
<comment type="cofactor">
    <cofactor evidence="6">
        <name>Zn(2+)</name>
        <dbReference type="ChEBI" id="CHEBI:29105"/>
    </cofactor>
    <text evidence="6">Binds 1 zinc ion per subunit.</text>
</comment>
<feature type="domain" description="Peptidase M48" evidence="8">
    <location>
        <begin position="74"/>
        <end position="257"/>
    </location>
</feature>
<protein>
    <submittedName>
        <fullName evidence="9">Peptidase M48</fullName>
    </submittedName>
</protein>
<keyword evidence="7" id="KW-0732">Signal</keyword>
<dbReference type="InterPro" id="IPR051156">
    <property type="entry name" value="Mito/Outer_Membr_Metalloprot"/>
</dbReference>
<evidence type="ECO:0000256" key="4">
    <source>
        <dbReference type="ARBA" id="ARBA00022833"/>
    </source>
</evidence>
<evidence type="ECO:0000256" key="7">
    <source>
        <dbReference type="SAM" id="SignalP"/>
    </source>
</evidence>
<evidence type="ECO:0000256" key="5">
    <source>
        <dbReference type="ARBA" id="ARBA00023049"/>
    </source>
</evidence>
<evidence type="ECO:0000256" key="2">
    <source>
        <dbReference type="ARBA" id="ARBA00022723"/>
    </source>
</evidence>
<evidence type="ECO:0000259" key="8">
    <source>
        <dbReference type="Pfam" id="PF01435"/>
    </source>
</evidence>
<dbReference type="RefSeq" id="WP_046156084.1">
    <property type="nucleotide sequence ID" value="NZ_CP017707.1"/>
</dbReference>
<dbReference type="Pfam" id="PF01435">
    <property type="entry name" value="Peptidase_M48"/>
    <property type="match status" value="1"/>
</dbReference>
<dbReference type="EMBL" id="CP017707">
    <property type="protein sequence ID" value="AOZ51116.1"/>
    <property type="molecule type" value="Genomic_DNA"/>
</dbReference>
<proteinExistence type="inferred from homology"/>
<feature type="signal peptide" evidence="7">
    <location>
        <begin position="1"/>
        <end position="22"/>
    </location>
</feature>
<dbReference type="CDD" id="cd07331">
    <property type="entry name" value="M48C_Oma1_like"/>
    <property type="match status" value="1"/>
</dbReference>
<keyword evidence="5 6" id="KW-0482">Metalloprotease</keyword>
<dbReference type="KEGG" id="cvc:BKX93_14665"/>
<accession>A0A1D9LIL4</accession>
<evidence type="ECO:0000256" key="1">
    <source>
        <dbReference type="ARBA" id="ARBA00022670"/>
    </source>
</evidence>
<dbReference type="PANTHER" id="PTHR22726:SF1">
    <property type="entry name" value="METALLOENDOPEPTIDASE OMA1, MITOCHONDRIAL"/>
    <property type="match status" value="1"/>
</dbReference>
<gene>
    <name evidence="9" type="ORF">BKX93_14665</name>
</gene>
<dbReference type="PROSITE" id="PS51257">
    <property type="entry name" value="PROKAR_LIPOPROTEIN"/>
    <property type="match status" value="1"/>
</dbReference>
<dbReference type="STRING" id="1108595.BKX93_14665"/>